<dbReference type="AlphaFoldDB" id="A0A379C9S1"/>
<reference evidence="1 2" key="1">
    <citation type="submission" date="2018-06" db="EMBL/GenBank/DDBJ databases">
        <authorList>
            <consortium name="Pathogen Informatics"/>
            <person name="Doyle S."/>
        </authorList>
    </citation>
    <scope>NUCLEOTIDE SEQUENCE [LARGE SCALE GENOMIC DNA]</scope>
    <source>
        <strain evidence="1 2">NCTC12872</strain>
    </source>
</reference>
<sequence>MFKPDRLRKLLTKRIKYFRQNPDTLQLFYANGHIKSTGATSLSWQYHYDLEIIVTEFPDSPDLIFLAIQEFIKVEQSELLHNTAQQDSIKFEIDPNNNETFDISISIPLSERVIVSVKDSAYQITHAEEPKPIDWIEMERIRIYVQNEDDRTKNDKLFDSNDKQ</sequence>
<dbReference type="Pfam" id="PF06891">
    <property type="entry name" value="P2_Phage_GpR"/>
    <property type="match status" value="1"/>
</dbReference>
<evidence type="ECO:0000313" key="1">
    <source>
        <dbReference type="EMBL" id="SUB59070.1"/>
    </source>
</evidence>
<keyword evidence="2" id="KW-1185">Reference proteome</keyword>
<dbReference type="InterPro" id="IPR009678">
    <property type="entry name" value="Phage_tail_completion_R"/>
</dbReference>
<proteinExistence type="predicted"/>
<dbReference type="Proteomes" id="UP000255417">
    <property type="component" value="Unassembled WGS sequence"/>
</dbReference>
<gene>
    <name evidence="1" type="ORF">NCTC12872_01045</name>
</gene>
<dbReference type="RefSeq" id="WP_115315565.1">
    <property type="nucleotide sequence ID" value="NZ_LWIF01000001.1"/>
</dbReference>
<evidence type="ECO:0000313" key="2">
    <source>
        <dbReference type="Proteomes" id="UP000255417"/>
    </source>
</evidence>
<dbReference type="OrthoDB" id="8564199at2"/>
<dbReference type="EMBL" id="UGTA01000001">
    <property type="protein sequence ID" value="SUB59070.1"/>
    <property type="molecule type" value="Genomic_DNA"/>
</dbReference>
<protein>
    <submittedName>
        <fullName evidence="1">P2 phage tail completion protein R (GpR)</fullName>
    </submittedName>
</protein>
<accession>A0A379C9S1</accession>
<name>A0A379C9S1_9PAST</name>
<organism evidence="1 2">
    <name type="scientific">Phocoenobacter uteri</name>
    <dbReference type="NCBI Taxonomy" id="146806"/>
    <lineage>
        <taxon>Bacteria</taxon>
        <taxon>Pseudomonadati</taxon>
        <taxon>Pseudomonadota</taxon>
        <taxon>Gammaproteobacteria</taxon>
        <taxon>Pasteurellales</taxon>
        <taxon>Pasteurellaceae</taxon>
        <taxon>Phocoenobacter</taxon>
    </lineage>
</organism>